<sequence length="751" mass="84544">MKGRVEFVFHYRITEFMRLVVDDFDVMEKDVIANVASWMLRKISERGCSFSVRFSMNEETEVKVDTITVKFLMELLGTCQKRRTDKVNFEVDSEPRTVCWVTHTFTNEAMTERTCESNALETIDDGLEFDSDFVDFLEKLEQRQEMIKESALHLLSLRSGYSHDQGRIEKSVQTSPATLSANLPQLEKFHGAQLDIESVENFVDSLFDFDQKFEHSSRGGVLQRSTAPRFLSSKKIDWDNKNVVKCWGKSMNKKWELMQHKDRLSMTAALSTGVGGMEGDILTVSCAEKRNKKLENDEGSFWIAGLLKMLEQKPGRSRKLLKGLLSFSKEHKALKSSKSRNCDFCRGNITNSKSSEFCATAEAIKKHDSSILNDKNCDDVYTYMKKKLKEHEKAKKFVEKQCGTETEVGTKKCEKEKNQEDIRAYLVGRKITKPSCKTCGARIEIRDSVAVKKVKQAQNLETALTNLTLSPLKQDQSKFRKTKPSSKQRVTGKYFILTKTPTLAVIGESPVNYIGRLSNTESLYGKTFKMINLSRKEINLSVIPIKWPDHVNLVHPLSSAAVGPGHTKDIAVTIKRSSASVGSECYLLSVIHRNNPISHSLSFTVDAISAHYEGPLLSEVYGSETLHSIIAHRVTPDINHSTSENMILAAQATSVASDTIAAVHTVVDMLKEEVDSVCNAILPSNESEQLTDSIYTAIEGDSDDFLADMKRSVLSINEEDPCDDTSDFEIVDVDKLGRVFSRQQTIVFEVQ</sequence>
<organism evidence="1 2">
    <name type="scientific">Dictyocaulus viviparus</name>
    <name type="common">Bovine lungworm</name>
    <dbReference type="NCBI Taxonomy" id="29172"/>
    <lineage>
        <taxon>Eukaryota</taxon>
        <taxon>Metazoa</taxon>
        <taxon>Ecdysozoa</taxon>
        <taxon>Nematoda</taxon>
        <taxon>Chromadorea</taxon>
        <taxon>Rhabditida</taxon>
        <taxon>Rhabditina</taxon>
        <taxon>Rhabditomorpha</taxon>
        <taxon>Strongyloidea</taxon>
        <taxon>Metastrongylidae</taxon>
        <taxon>Dictyocaulus</taxon>
    </lineage>
</organism>
<reference evidence="2" key="2">
    <citation type="journal article" date="2016" name="Sci. Rep.">
        <title>Dictyocaulus viviparus genome, variome and transcriptome elucidate lungworm biology and support future intervention.</title>
        <authorList>
            <person name="McNulty S.N."/>
            <person name="Strube C."/>
            <person name="Rosa B.A."/>
            <person name="Martin J.C."/>
            <person name="Tyagi R."/>
            <person name="Choi Y.J."/>
            <person name="Wang Q."/>
            <person name="Hallsworth Pepin K."/>
            <person name="Zhang X."/>
            <person name="Ozersky P."/>
            <person name="Wilson R.K."/>
            <person name="Sternberg P.W."/>
            <person name="Gasser R.B."/>
            <person name="Mitreva M."/>
        </authorList>
    </citation>
    <scope>NUCLEOTIDE SEQUENCE [LARGE SCALE GENOMIC DNA]</scope>
    <source>
        <strain evidence="2">HannoverDv2000</strain>
    </source>
</reference>
<name>A0A0D8XII2_DICVI</name>
<dbReference type="Proteomes" id="UP000053766">
    <property type="component" value="Unassembled WGS sequence"/>
</dbReference>
<dbReference type="AlphaFoldDB" id="A0A0D8XII2"/>
<accession>A0A0D8XII2</accession>
<reference evidence="1 2" key="1">
    <citation type="submission" date="2013-11" db="EMBL/GenBank/DDBJ databases">
        <title>Draft genome of the bovine lungworm Dictyocaulus viviparus.</title>
        <authorList>
            <person name="Mitreva M."/>
        </authorList>
    </citation>
    <scope>NUCLEOTIDE SEQUENCE [LARGE SCALE GENOMIC DNA]</scope>
    <source>
        <strain evidence="1 2">HannoverDv2000</strain>
    </source>
</reference>
<dbReference type="EMBL" id="KN716546">
    <property type="protein sequence ID" value="KJH43579.1"/>
    <property type="molecule type" value="Genomic_DNA"/>
</dbReference>
<evidence type="ECO:0000313" key="1">
    <source>
        <dbReference type="EMBL" id="KJH43579.1"/>
    </source>
</evidence>
<protein>
    <submittedName>
        <fullName evidence="1">Uncharacterized protein</fullName>
    </submittedName>
</protein>
<proteinExistence type="predicted"/>
<dbReference type="OrthoDB" id="5870002at2759"/>
<gene>
    <name evidence="1" type="ORF">DICVIV_10411</name>
</gene>
<keyword evidence="2" id="KW-1185">Reference proteome</keyword>
<evidence type="ECO:0000313" key="2">
    <source>
        <dbReference type="Proteomes" id="UP000053766"/>
    </source>
</evidence>